<dbReference type="EMBL" id="AGWY01000018">
    <property type="protein sequence ID" value="EKS31902.1"/>
    <property type="molecule type" value="Genomic_DNA"/>
</dbReference>
<dbReference type="AlphaFoldDB" id="K8NNI3"/>
<evidence type="ECO:0000313" key="2">
    <source>
        <dbReference type="EMBL" id="EKS31902.1"/>
    </source>
</evidence>
<proteinExistence type="predicted"/>
<dbReference type="RefSeq" id="WP_002714989.1">
    <property type="nucleotide sequence ID" value="NZ_KB375281.1"/>
</dbReference>
<evidence type="ECO:0000313" key="3">
    <source>
        <dbReference type="Proteomes" id="UP000001095"/>
    </source>
</evidence>
<accession>K8NNI3</accession>
<dbReference type="Pfam" id="PF11749">
    <property type="entry name" value="DUF3305"/>
    <property type="match status" value="1"/>
</dbReference>
<dbReference type="OrthoDB" id="7271084at2"/>
<organism evidence="2 3">
    <name type="scientific">Afipia clevelandensis ATCC 49720</name>
    <dbReference type="NCBI Taxonomy" id="883079"/>
    <lineage>
        <taxon>Bacteria</taxon>
        <taxon>Pseudomonadati</taxon>
        <taxon>Pseudomonadota</taxon>
        <taxon>Alphaproteobacteria</taxon>
        <taxon>Hyphomicrobiales</taxon>
        <taxon>Nitrobacteraceae</taxon>
        <taxon>Afipia</taxon>
    </lineage>
</organism>
<dbReference type="Proteomes" id="UP000001095">
    <property type="component" value="Unassembled WGS sequence"/>
</dbReference>
<gene>
    <name evidence="2" type="ORF">HMPREF9696_04123</name>
</gene>
<feature type="compositionally biased region" description="Basic residues" evidence="1">
    <location>
        <begin position="145"/>
        <end position="155"/>
    </location>
</feature>
<evidence type="ECO:0000256" key="1">
    <source>
        <dbReference type="SAM" id="MobiDB-lite"/>
    </source>
</evidence>
<dbReference type="InterPro" id="IPR021736">
    <property type="entry name" value="DUF3305"/>
</dbReference>
<dbReference type="HOGENOM" id="CLU_114505_0_1_5"/>
<comment type="caution">
    <text evidence="2">The sequence shown here is derived from an EMBL/GenBank/DDBJ whole genome shotgun (WGS) entry which is preliminary data.</text>
</comment>
<protein>
    <recommendedName>
        <fullName evidence="4">Molybdopterin-guanine dinucleotide biosynthesis protein A</fullName>
    </recommendedName>
</protein>
<evidence type="ECO:0008006" key="4">
    <source>
        <dbReference type="Google" id="ProtNLM"/>
    </source>
</evidence>
<keyword evidence="3" id="KW-1185">Reference proteome</keyword>
<sequence>MTETSREVGVVLRRRAIDNPWVDHIWSPVTILEDVPSTAPWTVLSHEPDAVLYYAGRATLDLFSADTANYRDNLADGEPRIWVALRRQDGGAELELTKVTADPTEGEAMFESGTDVIGTVPMPPDVAAWIAAFVDEFHVEQVFHKRKRDKAKAGRRPSEGPGEGSSGGWRDDV</sequence>
<feature type="region of interest" description="Disordered" evidence="1">
    <location>
        <begin position="145"/>
        <end position="173"/>
    </location>
</feature>
<reference evidence="2 3" key="1">
    <citation type="submission" date="2012-04" db="EMBL/GenBank/DDBJ databases">
        <title>The Genome Sequence of Afipia clevelandensis ATCC 49720.</title>
        <authorList>
            <consortium name="The Broad Institute Genome Sequencing Platform"/>
            <person name="Earl A."/>
            <person name="Ward D."/>
            <person name="Feldgarden M."/>
            <person name="Gevers D."/>
            <person name="Huys G."/>
            <person name="Walker B."/>
            <person name="Young S.K."/>
            <person name="Zeng Q."/>
            <person name="Gargeya S."/>
            <person name="Fitzgerald M."/>
            <person name="Haas B."/>
            <person name="Abouelleil A."/>
            <person name="Alvarado L."/>
            <person name="Arachchi H.M."/>
            <person name="Berlin A."/>
            <person name="Chapman S.B."/>
            <person name="Goldberg J."/>
            <person name="Griggs A."/>
            <person name="Gujja S."/>
            <person name="Hansen M."/>
            <person name="Howarth C."/>
            <person name="Imamovic A."/>
            <person name="Larimer J."/>
            <person name="McCowen C."/>
            <person name="Montmayeur A."/>
            <person name="Murphy C."/>
            <person name="Neiman D."/>
            <person name="Pearson M."/>
            <person name="Priest M."/>
            <person name="Roberts A."/>
            <person name="Saif S."/>
            <person name="Shea T."/>
            <person name="Sisk P."/>
            <person name="Sykes S."/>
            <person name="Wortman J."/>
            <person name="Nusbaum C."/>
            <person name="Birren B."/>
        </authorList>
    </citation>
    <scope>NUCLEOTIDE SEQUENCE [LARGE SCALE GENOMIC DNA]</scope>
    <source>
        <strain evidence="2 3">ATCC 49720</strain>
    </source>
</reference>
<name>K8NNI3_9BRAD</name>
<dbReference type="PATRIC" id="fig|883079.3.peg.4207"/>